<dbReference type="InterPro" id="IPR045584">
    <property type="entry name" value="Pilin-like"/>
</dbReference>
<evidence type="ECO:0000313" key="2">
    <source>
        <dbReference type="EMBL" id="TWU19351.1"/>
    </source>
</evidence>
<dbReference type="Proteomes" id="UP000319908">
    <property type="component" value="Unassembled WGS sequence"/>
</dbReference>
<dbReference type="AlphaFoldDB" id="A0A5C6C768"/>
<dbReference type="Pfam" id="PF07963">
    <property type="entry name" value="N_methyl"/>
    <property type="match status" value="1"/>
</dbReference>
<organism evidence="2 3">
    <name type="scientific">Allorhodopirellula heiligendammensis</name>
    <dbReference type="NCBI Taxonomy" id="2714739"/>
    <lineage>
        <taxon>Bacteria</taxon>
        <taxon>Pseudomonadati</taxon>
        <taxon>Planctomycetota</taxon>
        <taxon>Planctomycetia</taxon>
        <taxon>Pirellulales</taxon>
        <taxon>Pirellulaceae</taxon>
        <taxon>Allorhodopirellula</taxon>
    </lineage>
</organism>
<evidence type="ECO:0000313" key="3">
    <source>
        <dbReference type="Proteomes" id="UP000319908"/>
    </source>
</evidence>
<dbReference type="EMBL" id="SJPU01000001">
    <property type="protein sequence ID" value="TWU19351.1"/>
    <property type="molecule type" value="Genomic_DNA"/>
</dbReference>
<evidence type="ECO:0000256" key="1">
    <source>
        <dbReference type="SAM" id="Phobius"/>
    </source>
</evidence>
<reference evidence="2 3" key="1">
    <citation type="journal article" date="2020" name="Antonie Van Leeuwenhoek">
        <title>Rhodopirellula heiligendammensis sp. nov., Rhodopirellula pilleata sp. nov., and Rhodopirellula solitaria sp. nov. isolated from natural or artificial marine surfaces in Northern Germany and California, USA, and emended description of the genus Rhodopirellula.</title>
        <authorList>
            <person name="Kallscheuer N."/>
            <person name="Wiegand S."/>
            <person name="Jogler M."/>
            <person name="Boedeker C."/>
            <person name="Peeters S.H."/>
            <person name="Rast P."/>
            <person name="Heuer A."/>
            <person name="Jetten M.S.M."/>
            <person name="Rohde M."/>
            <person name="Jogler C."/>
        </authorList>
    </citation>
    <scope>NUCLEOTIDE SEQUENCE [LARGE SCALE GENOMIC DNA]</scope>
    <source>
        <strain evidence="2 3">Poly21</strain>
    </source>
</reference>
<comment type="caution">
    <text evidence="2">The sequence shown here is derived from an EMBL/GenBank/DDBJ whole genome shotgun (WGS) entry which is preliminary data.</text>
</comment>
<evidence type="ECO:0008006" key="4">
    <source>
        <dbReference type="Google" id="ProtNLM"/>
    </source>
</evidence>
<proteinExistence type="predicted"/>
<dbReference type="PROSITE" id="PS00409">
    <property type="entry name" value="PROKAR_NTER_METHYL"/>
    <property type="match status" value="1"/>
</dbReference>
<keyword evidence="1" id="KW-0812">Transmembrane</keyword>
<keyword evidence="1" id="KW-0472">Membrane</keyword>
<dbReference type="Gene3D" id="3.30.700.10">
    <property type="entry name" value="Glycoprotein, Type 4 Pilin"/>
    <property type="match status" value="1"/>
</dbReference>
<dbReference type="InterPro" id="IPR012902">
    <property type="entry name" value="N_methyl_site"/>
</dbReference>
<dbReference type="OrthoDB" id="253619at2"/>
<accession>A0A5C6C768</accession>
<dbReference type="RefSeq" id="WP_146406190.1">
    <property type="nucleotide sequence ID" value="NZ_SJPU01000001.1"/>
</dbReference>
<protein>
    <recommendedName>
        <fullName evidence="4">Type II secretion system protein G</fullName>
    </recommendedName>
</protein>
<feature type="transmembrane region" description="Helical" evidence="1">
    <location>
        <begin position="12"/>
        <end position="34"/>
    </location>
</feature>
<keyword evidence="1" id="KW-1133">Transmembrane helix</keyword>
<dbReference type="NCBIfam" id="TIGR02532">
    <property type="entry name" value="IV_pilin_GFxxxE"/>
    <property type="match status" value="1"/>
</dbReference>
<keyword evidence="3" id="KW-1185">Reference proteome</keyword>
<dbReference type="SUPFAM" id="SSF54523">
    <property type="entry name" value="Pili subunits"/>
    <property type="match status" value="1"/>
</dbReference>
<name>A0A5C6C768_9BACT</name>
<gene>
    <name evidence="2" type="ORF">Poly21_15230</name>
</gene>
<sequence>MIRTPKIRSGFTLVEILVVIVIIGLMGGMVLAAVRGVTNTARASRTRTIIAACDSVIQEQYESYKYRPLPVEIPTLRQSLRTGELSREVLATEAARARLVMMRDLQRMEMPDRLVDFLSVGTSPTPCVVTAAASPVMLDASNNIVGMRSNRGSRMALNVVHDQSPKVSNYLARYNAALARTPTPTAAELRANEGAECLYMIMANSFVGGSPGIASIPSSNIGDTDGDGLPEILDGWGVPLAFIRWPIGYFDPSGTVDPNVPDDFDLFRADFAYAEMYDASTPKTSDAIDVNNANAAVKPWALRPLIISAGGDGSLGIATEPYPSAATPPATSISYSDTAFAIPTNSGGAAVGEGFMGVEFDGRSQISPYQFPDPYLRRFREINPNSLFPGQALLGTDAAESRVDNISNLSLQATQ</sequence>